<dbReference type="OrthoDB" id="6197928at2759"/>
<gene>
    <name evidence="1" type="ORF">MEDL_25351</name>
</gene>
<dbReference type="AlphaFoldDB" id="A0A8S3RRS8"/>
<accession>A0A8S3RRS8</accession>
<evidence type="ECO:0000313" key="1">
    <source>
        <dbReference type="EMBL" id="CAG2211213.1"/>
    </source>
</evidence>
<proteinExistence type="predicted"/>
<sequence>MSTKLKGTRSGHRSALTRLLRRFDDVTSKEEFDRDEVSTILDLIIDKQRFLSDLNNQIISELSEEELEAEISDSDEYSITLETKIRKMRKCLETTARSYSLPVTDSSLNPLAQSFDVNRNQTASFNSQLINSISNHNNKDNKPASSDKQEIAETASAMHCTTYSQVLLKTAIATVHSNAQVMMTTTCKDYENQETQDDIIRTKNNVLNIINVDRYNSFNKTVRILGYVQKFIDNCRNTAPNTRRLTTTYLTPNDIHNATMKLIEAVQHERYSDVFESLCSKSTHSLIRQLRLYLDKDGLIRCGGF</sequence>
<evidence type="ECO:0000313" key="2">
    <source>
        <dbReference type="Proteomes" id="UP000683360"/>
    </source>
</evidence>
<reference evidence="1" key="1">
    <citation type="submission" date="2021-03" db="EMBL/GenBank/DDBJ databases">
        <authorList>
            <person name="Bekaert M."/>
        </authorList>
    </citation>
    <scope>NUCLEOTIDE SEQUENCE</scope>
</reference>
<protein>
    <submittedName>
        <fullName evidence="1">Uncharacterized protein</fullName>
    </submittedName>
</protein>
<dbReference type="Proteomes" id="UP000683360">
    <property type="component" value="Unassembled WGS sequence"/>
</dbReference>
<comment type="caution">
    <text evidence="1">The sequence shown here is derived from an EMBL/GenBank/DDBJ whole genome shotgun (WGS) entry which is preliminary data.</text>
</comment>
<organism evidence="1 2">
    <name type="scientific">Mytilus edulis</name>
    <name type="common">Blue mussel</name>
    <dbReference type="NCBI Taxonomy" id="6550"/>
    <lineage>
        <taxon>Eukaryota</taxon>
        <taxon>Metazoa</taxon>
        <taxon>Spiralia</taxon>
        <taxon>Lophotrochozoa</taxon>
        <taxon>Mollusca</taxon>
        <taxon>Bivalvia</taxon>
        <taxon>Autobranchia</taxon>
        <taxon>Pteriomorphia</taxon>
        <taxon>Mytilida</taxon>
        <taxon>Mytiloidea</taxon>
        <taxon>Mytilidae</taxon>
        <taxon>Mytilinae</taxon>
        <taxon>Mytilus</taxon>
    </lineage>
</organism>
<name>A0A8S3RRS8_MYTED</name>
<dbReference type="EMBL" id="CAJPWZ010001257">
    <property type="protein sequence ID" value="CAG2211213.1"/>
    <property type="molecule type" value="Genomic_DNA"/>
</dbReference>
<keyword evidence="2" id="KW-1185">Reference proteome</keyword>